<evidence type="ECO:0000259" key="1">
    <source>
        <dbReference type="Pfam" id="PF01345"/>
    </source>
</evidence>
<dbReference type="InterPro" id="IPR002557">
    <property type="entry name" value="Chitin-bd_dom"/>
</dbReference>
<keyword evidence="4" id="KW-1185">Reference proteome</keyword>
<dbReference type="SUPFAM" id="SSF57625">
    <property type="entry name" value="Invertebrate chitin-binding proteins"/>
    <property type="match status" value="1"/>
</dbReference>
<dbReference type="Pfam" id="PF01345">
    <property type="entry name" value="DUF11"/>
    <property type="match status" value="1"/>
</dbReference>
<dbReference type="Pfam" id="PF01607">
    <property type="entry name" value="CBM_14"/>
    <property type="match status" value="1"/>
</dbReference>
<dbReference type="InterPro" id="IPR001434">
    <property type="entry name" value="OmcB-like_DUF11"/>
</dbReference>
<dbReference type="GO" id="GO:0005576">
    <property type="term" value="C:extracellular region"/>
    <property type="evidence" value="ECO:0007669"/>
    <property type="project" value="InterPro"/>
</dbReference>
<dbReference type="GO" id="GO:0008061">
    <property type="term" value="F:chitin binding"/>
    <property type="evidence" value="ECO:0007669"/>
    <property type="project" value="InterPro"/>
</dbReference>
<protein>
    <submittedName>
        <fullName evidence="3">Uncharacterized protein</fullName>
    </submittedName>
</protein>
<dbReference type="InterPro" id="IPR036508">
    <property type="entry name" value="Chitin-bd_dom_sf"/>
</dbReference>
<evidence type="ECO:0000259" key="2">
    <source>
        <dbReference type="Pfam" id="PF01607"/>
    </source>
</evidence>
<dbReference type="EMBL" id="BMQB01000004">
    <property type="protein sequence ID" value="GGJ91796.1"/>
    <property type="molecule type" value="Genomic_DNA"/>
</dbReference>
<accession>A0A8J3F805</accession>
<dbReference type="Proteomes" id="UP000649739">
    <property type="component" value="Unassembled WGS sequence"/>
</dbReference>
<evidence type="ECO:0000313" key="4">
    <source>
        <dbReference type="Proteomes" id="UP000649739"/>
    </source>
</evidence>
<dbReference type="AlphaFoldDB" id="A0A8J3F805"/>
<feature type="domain" description="DUF11" evidence="1">
    <location>
        <begin position="89"/>
        <end position="193"/>
    </location>
</feature>
<organism evidence="3 4">
    <name type="scientific">Pilimelia anulata</name>
    <dbReference type="NCBI Taxonomy" id="53371"/>
    <lineage>
        <taxon>Bacteria</taxon>
        <taxon>Bacillati</taxon>
        <taxon>Actinomycetota</taxon>
        <taxon>Actinomycetes</taxon>
        <taxon>Micromonosporales</taxon>
        <taxon>Micromonosporaceae</taxon>
        <taxon>Pilimelia</taxon>
    </lineage>
</organism>
<comment type="caution">
    <text evidence="3">The sequence shown here is derived from an EMBL/GenBank/DDBJ whole genome shotgun (WGS) entry which is preliminary data.</text>
</comment>
<feature type="domain" description="Chitin-binding type-2" evidence="2">
    <location>
        <begin position="26"/>
        <end position="70"/>
    </location>
</feature>
<evidence type="ECO:0000313" key="3">
    <source>
        <dbReference type="EMBL" id="GGJ91796.1"/>
    </source>
</evidence>
<sequence>MAAALLGTPGPAQAAVTYPTDVPFHCQVQEGNRRHPYAWNMYIQCRNGVLVAEHTCPDGAAWNNNKGACGDGVRKVTDFGVRWLVEPNAAGDEGTLTYTLTATSGIDRSGVRVHGTLPAGVTWNEGHRCYHDSADRAVDCFLRPTAAGDGGPTATARFVTTVPLTTPATIEQTLGITSTLPRDSDPANNAVSARCEVADRALRCA</sequence>
<proteinExistence type="predicted"/>
<dbReference type="Gene3D" id="2.170.140.10">
    <property type="entry name" value="Chitin binding domain"/>
    <property type="match status" value="1"/>
</dbReference>
<name>A0A8J3F805_9ACTN</name>
<reference evidence="3" key="2">
    <citation type="submission" date="2020-09" db="EMBL/GenBank/DDBJ databases">
        <authorList>
            <person name="Sun Q."/>
            <person name="Ohkuma M."/>
        </authorList>
    </citation>
    <scope>NUCLEOTIDE SEQUENCE</scope>
    <source>
        <strain evidence="3">JCM 3090</strain>
    </source>
</reference>
<reference evidence="3" key="1">
    <citation type="journal article" date="2014" name="Int. J. Syst. Evol. Microbiol.">
        <title>Complete genome sequence of Corynebacterium casei LMG S-19264T (=DSM 44701T), isolated from a smear-ripened cheese.</title>
        <authorList>
            <consortium name="US DOE Joint Genome Institute (JGI-PGF)"/>
            <person name="Walter F."/>
            <person name="Albersmeier A."/>
            <person name="Kalinowski J."/>
            <person name="Ruckert C."/>
        </authorList>
    </citation>
    <scope>NUCLEOTIDE SEQUENCE</scope>
    <source>
        <strain evidence="3">JCM 3090</strain>
    </source>
</reference>
<gene>
    <name evidence="3" type="ORF">GCM10010123_22000</name>
</gene>